<feature type="region of interest" description="Disordered" evidence="1">
    <location>
        <begin position="27"/>
        <end position="49"/>
    </location>
</feature>
<gene>
    <name evidence="2" type="ORF">FH972_004694</name>
</gene>
<dbReference type="OrthoDB" id="1930788at2759"/>
<dbReference type="PANTHER" id="PTHR35109">
    <property type="entry name" value="GLUTAMATE RACEMASE"/>
    <property type="match status" value="1"/>
</dbReference>
<protein>
    <submittedName>
        <fullName evidence="2">Uncharacterized protein</fullName>
    </submittedName>
</protein>
<organism evidence="2 3">
    <name type="scientific">Carpinus fangiana</name>
    <dbReference type="NCBI Taxonomy" id="176857"/>
    <lineage>
        <taxon>Eukaryota</taxon>
        <taxon>Viridiplantae</taxon>
        <taxon>Streptophyta</taxon>
        <taxon>Embryophyta</taxon>
        <taxon>Tracheophyta</taxon>
        <taxon>Spermatophyta</taxon>
        <taxon>Magnoliopsida</taxon>
        <taxon>eudicotyledons</taxon>
        <taxon>Gunneridae</taxon>
        <taxon>Pentapetalae</taxon>
        <taxon>rosids</taxon>
        <taxon>fabids</taxon>
        <taxon>Fagales</taxon>
        <taxon>Betulaceae</taxon>
        <taxon>Carpinus</taxon>
    </lineage>
</organism>
<proteinExistence type="predicted"/>
<evidence type="ECO:0000313" key="2">
    <source>
        <dbReference type="EMBL" id="KAE8008154.1"/>
    </source>
</evidence>
<dbReference type="PANTHER" id="PTHR35109:SF1">
    <property type="entry name" value="GLUTAMATE RACEMASE"/>
    <property type="match status" value="1"/>
</dbReference>
<dbReference type="AlphaFoldDB" id="A0A5N6QMB2"/>
<evidence type="ECO:0000256" key="1">
    <source>
        <dbReference type="SAM" id="MobiDB-lite"/>
    </source>
</evidence>
<dbReference type="EMBL" id="CM017322">
    <property type="protein sequence ID" value="KAE8008154.1"/>
    <property type="molecule type" value="Genomic_DNA"/>
</dbReference>
<reference evidence="2 3" key="1">
    <citation type="submission" date="2019-06" db="EMBL/GenBank/DDBJ databases">
        <title>A chromosomal-level reference genome of Carpinus fangiana (Coryloideae, Betulaceae).</title>
        <authorList>
            <person name="Yang X."/>
            <person name="Wang Z."/>
            <person name="Zhang L."/>
            <person name="Hao G."/>
            <person name="Liu J."/>
            <person name="Yang Y."/>
        </authorList>
    </citation>
    <scope>NUCLEOTIDE SEQUENCE [LARGE SCALE GENOMIC DNA]</scope>
    <source>
        <strain evidence="2">Cfa_2016G</strain>
        <tissue evidence="2">Leaf</tissue>
    </source>
</reference>
<dbReference type="Proteomes" id="UP000327013">
    <property type="component" value="Chromosome 2"/>
</dbReference>
<evidence type="ECO:0000313" key="3">
    <source>
        <dbReference type="Proteomes" id="UP000327013"/>
    </source>
</evidence>
<keyword evidence="3" id="KW-1185">Reference proteome</keyword>
<accession>A0A5N6QMB2</accession>
<sequence>MAAGGGRVAKANMLTLRQAVQVERGFSKHAGVDRAQKQPGNPSYSGEKIMSESSCWVPHPRSGVYFPKGHEWVIDDLPADVASLNQTCWLRNVDGVDKADADSRPPYHSFHTSV</sequence>
<name>A0A5N6QMB2_9ROSI</name>